<evidence type="ECO:0000313" key="2">
    <source>
        <dbReference type="EMBL" id="KAF4595038.1"/>
    </source>
</evidence>
<dbReference type="AlphaFoldDB" id="A0A8H4QCK9"/>
<dbReference type="EMBL" id="JAACLJ010000001">
    <property type="protein sequence ID" value="KAF4595038.1"/>
    <property type="molecule type" value="Genomic_DNA"/>
</dbReference>
<feature type="region of interest" description="Disordered" evidence="1">
    <location>
        <begin position="51"/>
        <end position="72"/>
    </location>
</feature>
<comment type="caution">
    <text evidence="2">The sequence shown here is derived from an EMBL/GenBank/DDBJ whole genome shotgun (WGS) entry which is preliminary data.</text>
</comment>
<accession>A0A8H4QCK9</accession>
<sequence length="72" mass="8122">MRATCRRRVLASDRTDRGSRTRGRFDWTESTCTNGMTPDDAHMNIHSTLDGQFPCRGPRRTSGAHETRAIVS</sequence>
<proteinExistence type="predicted"/>
<feature type="compositionally biased region" description="Basic and acidic residues" evidence="1">
    <location>
        <begin position="63"/>
        <end position="72"/>
    </location>
</feature>
<organism evidence="2 3">
    <name type="scientific">Ophiocordyceps camponoti-floridani</name>
    <dbReference type="NCBI Taxonomy" id="2030778"/>
    <lineage>
        <taxon>Eukaryota</taxon>
        <taxon>Fungi</taxon>
        <taxon>Dikarya</taxon>
        <taxon>Ascomycota</taxon>
        <taxon>Pezizomycotina</taxon>
        <taxon>Sordariomycetes</taxon>
        <taxon>Hypocreomycetidae</taxon>
        <taxon>Hypocreales</taxon>
        <taxon>Ophiocordycipitaceae</taxon>
        <taxon>Ophiocordyceps</taxon>
    </lineage>
</organism>
<name>A0A8H4QCK9_9HYPO</name>
<feature type="compositionally biased region" description="Basic and acidic residues" evidence="1">
    <location>
        <begin position="10"/>
        <end position="23"/>
    </location>
</feature>
<feature type="region of interest" description="Disordered" evidence="1">
    <location>
        <begin position="1"/>
        <end position="23"/>
    </location>
</feature>
<evidence type="ECO:0000313" key="3">
    <source>
        <dbReference type="Proteomes" id="UP000562929"/>
    </source>
</evidence>
<dbReference type="Proteomes" id="UP000562929">
    <property type="component" value="Unassembled WGS sequence"/>
</dbReference>
<gene>
    <name evidence="2" type="ORF">GQ602_000651</name>
</gene>
<keyword evidence="3" id="KW-1185">Reference proteome</keyword>
<evidence type="ECO:0000256" key="1">
    <source>
        <dbReference type="SAM" id="MobiDB-lite"/>
    </source>
</evidence>
<protein>
    <submittedName>
        <fullName evidence="2">Uncharacterized protein</fullName>
    </submittedName>
</protein>
<reference evidence="2 3" key="1">
    <citation type="journal article" date="2020" name="G3 (Bethesda)">
        <title>Genetic Underpinnings of Host Manipulation by Ophiocordyceps as Revealed by Comparative Transcriptomics.</title>
        <authorList>
            <person name="Will I."/>
            <person name="Das B."/>
            <person name="Trinh T."/>
            <person name="Brachmann A."/>
            <person name="Ohm R.A."/>
            <person name="de Bekker C."/>
        </authorList>
    </citation>
    <scope>NUCLEOTIDE SEQUENCE [LARGE SCALE GENOMIC DNA]</scope>
    <source>
        <strain evidence="2 3">EC05</strain>
    </source>
</reference>